<dbReference type="InterPro" id="IPR043519">
    <property type="entry name" value="NT_sf"/>
</dbReference>
<evidence type="ECO:0000313" key="2">
    <source>
        <dbReference type="Proteomes" id="UP001528823"/>
    </source>
</evidence>
<evidence type="ECO:0008006" key="3">
    <source>
        <dbReference type="Google" id="ProtNLM"/>
    </source>
</evidence>
<comment type="caution">
    <text evidence="1">The sequence shown here is derived from an EMBL/GenBank/DDBJ whole genome shotgun (WGS) entry which is preliminary data.</text>
</comment>
<organism evidence="1 2">
    <name type="scientific">Spartinivicinus poritis</name>
    <dbReference type="NCBI Taxonomy" id="2994640"/>
    <lineage>
        <taxon>Bacteria</taxon>
        <taxon>Pseudomonadati</taxon>
        <taxon>Pseudomonadota</taxon>
        <taxon>Gammaproteobacteria</taxon>
        <taxon>Oceanospirillales</taxon>
        <taxon>Zooshikellaceae</taxon>
        <taxon>Spartinivicinus</taxon>
    </lineage>
</organism>
<dbReference type="EMBL" id="JAPMOU010000061">
    <property type="protein sequence ID" value="MDE1465370.1"/>
    <property type="molecule type" value="Genomic_DNA"/>
</dbReference>
<sequence length="180" mass="20629">MKLKPIPLPWSTLISDLIAAKGTKAVYLAGGAPRDYLLNRYIKDIDLFVYTDNYLNIRNCLEGLGSTLLRSVGSPDGFYEGLAHERGIQAIDYFDGCGEEIQVIYLAYDMPLVELLEGMDFGLCQVGTDGKSWTFTEAFIQDVENETLTHYRYFEAEKRMKERYARLSKKYPNMKLKFAY</sequence>
<gene>
    <name evidence="1" type="ORF">ORQ98_25720</name>
</gene>
<dbReference type="Proteomes" id="UP001528823">
    <property type="component" value="Unassembled WGS sequence"/>
</dbReference>
<dbReference type="RefSeq" id="WP_274691678.1">
    <property type="nucleotide sequence ID" value="NZ_JAPMOU010000061.1"/>
</dbReference>
<dbReference type="SUPFAM" id="SSF81301">
    <property type="entry name" value="Nucleotidyltransferase"/>
    <property type="match status" value="1"/>
</dbReference>
<keyword evidence="2" id="KW-1185">Reference proteome</keyword>
<evidence type="ECO:0000313" key="1">
    <source>
        <dbReference type="EMBL" id="MDE1465370.1"/>
    </source>
</evidence>
<proteinExistence type="predicted"/>
<dbReference type="Gene3D" id="3.30.460.10">
    <property type="entry name" value="Beta Polymerase, domain 2"/>
    <property type="match status" value="1"/>
</dbReference>
<reference evidence="1 2" key="1">
    <citation type="submission" date="2022-11" db="EMBL/GenBank/DDBJ databases">
        <title>Spartinivicinus poritis sp. nov., isolated from scleractinian coral Porites lutea.</title>
        <authorList>
            <person name="Zhang G."/>
            <person name="Cai L."/>
            <person name="Wei Q."/>
        </authorList>
    </citation>
    <scope>NUCLEOTIDE SEQUENCE [LARGE SCALE GENOMIC DNA]</scope>
    <source>
        <strain evidence="1 2">A2-2</strain>
    </source>
</reference>
<accession>A0ABT5UG49</accession>
<protein>
    <recommendedName>
        <fullName evidence="3">Poly A polymerase head domain-containing protein</fullName>
    </recommendedName>
</protein>
<name>A0ABT5UG49_9GAMM</name>